<feature type="compositionally biased region" description="Basic and acidic residues" evidence="1">
    <location>
        <begin position="1"/>
        <end position="15"/>
    </location>
</feature>
<feature type="compositionally biased region" description="Basic and acidic residues" evidence="1">
    <location>
        <begin position="257"/>
        <end position="275"/>
    </location>
</feature>
<accession>A0AA40D058</accession>
<evidence type="ECO:0000313" key="3">
    <source>
        <dbReference type="Proteomes" id="UP001174936"/>
    </source>
</evidence>
<evidence type="ECO:0000256" key="1">
    <source>
        <dbReference type="SAM" id="MobiDB-lite"/>
    </source>
</evidence>
<feature type="compositionally biased region" description="Basic residues" evidence="1">
    <location>
        <begin position="374"/>
        <end position="383"/>
    </location>
</feature>
<sequence>MDKNKASDSTDESKSTKTTSTTTSGFALQARKNGILDSRSSKPSKNLKDFLQRHSKTRATASPPESAYGDYVDEIDRVEKTGNEATLVVETSGKLLKKPPKGYNRVFNRSFTNFPKDVGFNQDLSAPQPDFVEGLEMQNYLPFPVDEHVRGATLYKDNPYSITLPQIAGEWKGPDGNMRGAELQSAYDGAAMVYARNKALAYMGKSDPPGHAAITTFATDGTTLNMYQHYAAPAEEDPDILQYHQYKYASTNIKDSYQGHKDGRKGLRNAQDHARDQSYALRDQLKEYWKQQRSIIHPVAEEEPLPVPEEEPLPAPEEALEEASVDEEGYEEVTDEDDEVVEPQPASQPMPPLPSRAKHQKRKRSPLQASSGHGNKRRRLRSFWKRDPKSGRQYHVHSDGAVSWLDDEGDKCN</sequence>
<dbReference type="AlphaFoldDB" id="A0AA40D058"/>
<proteinExistence type="predicted"/>
<organism evidence="2 3">
    <name type="scientific">Cercophora newfieldiana</name>
    <dbReference type="NCBI Taxonomy" id="92897"/>
    <lineage>
        <taxon>Eukaryota</taxon>
        <taxon>Fungi</taxon>
        <taxon>Dikarya</taxon>
        <taxon>Ascomycota</taxon>
        <taxon>Pezizomycotina</taxon>
        <taxon>Sordariomycetes</taxon>
        <taxon>Sordariomycetidae</taxon>
        <taxon>Sordariales</taxon>
        <taxon>Lasiosphaeriaceae</taxon>
        <taxon>Cercophora</taxon>
    </lineage>
</organism>
<reference evidence="2" key="1">
    <citation type="submission" date="2023-06" db="EMBL/GenBank/DDBJ databases">
        <title>Genome-scale phylogeny and comparative genomics of the fungal order Sordariales.</title>
        <authorList>
            <consortium name="Lawrence Berkeley National Laboratory"/>
            <person name="Hensen N."/>
            <person name="Bonometti L."/>
            <person name="Westerberg I."/>
            <person name="Brannstrom I.O."/>
            <person name="Guillou S."/>
            <person name="Cros-Aarteil S."/>
            <person name="Calhoun S."/>
            <person name="Haridas S."/>
            <person name="Kuo A."/>
            <person name="Mondo S."/>
            <person name="Pangilinan J."/>
            <person name="Riley R."/>
            <person name="Labutti K."/>
            <person name="Andreopoulos B."/>
            <person name="Lipzen A."/>
            <person name="Chen C."/>
            <person name="Yanf M."/>
            <person name="Daum C."/>
            <person name="Ng V."/>
            <person name="Clum A."/>
            <person name="Steindorff A."/>
            <person name="Ohm R."/>
            <person name="Martin F."/>
            <person name="Silar P."/>
            <person name="Natvig D."/>
            <person name="Lalanne C."/>
            <person name="Gautier V."/>
            <person name="Ament-Velasquez S.L."/>
            <person name="Kruys A."/>
            <person name="Hutchinson M.I."/>
            <person name="Powell A.J."/>
            <person name="Barry K."/>
            <person name="Miller A.N."/>
            <person name="Grigoriev I.V."/>
            <person name="Debuchy R."/>
            <person name="Gladieux P."/>
            <person name="Thoren M.H."/>
            <person name="Johannesson H."/>
        </authorList>
    </citation>
    <scope>NUCLEOTIDE SEQUENCE</scope>
    <source>
        <strain evidence="2">SMH2532-1</strain>
    </source>
</reference>
<comment type="caution">
    <text evidence="2">The sequence shown here is derived from an EMBL/GenBank/DDBJ whole genome shotgun (WGS) entry which is preliminary data.</text>
</comment>
<feature type="region of interest" description="Disordered" evidence="1">
    <location>
        <begin position="255"/>
        <end position="275"/>
    </location>
</feature>
<name>A0AA40D058_9PEZI</name>
<keyword evidence="3" id="KW-1185">Reference proteome</keyword>
<gene>
    <name evidence="2" type="ORF">B0T16DRAFT_363928</name>
</gene>
<dbReference type="EMBL" id="JAULSV010000001">
    <property type="protein sequence ID" value="KAK0655459.1"/>
    <property type="molecule type" value="Genomic_DNA"/>
</dbReference>
<feature type="compositionally biased region" description="Basic residues" evidence="1">
    <location>
        <begin position="356"/>
        <end position="365"/>
    </location>
</feature>
<protein>
    <submittedName>
        <fullName evidence="2">Uncharacterized protein</fullName>
    </submittedName>
</protein>
<feature type="region of interest" description="Disordered" evidence="1">
    <location>
        <begin position="1"/>
        <end position="70"/>
    </location>
</feature>
<dbReference type="Proteomes" id="UP001174936">
    <property type="component" value="Unassembled WGS sequence"/>
</dbReference>
<evidence type="ECO:0000313" key="2">
    <source>
        <dbReference type="EMBL" id="KAK0655459.1"/>
    </source>
</evidence>
<feature type="region of interest" description="Disordered" evidence="1">
    <location>
        <begin position="297"/>
        <end position="413"/>
    </location>
</feature>
<feature type="compositionally biased region" description="Acidic residues" evidence="1">
    <location>
        <begin position="301"/>
        <end position="341"/>
    </location>
</feature>